<protein>
    <recommendedName>
        <fullName evidence="3">Ubiquinone biosynthesis protein</fullName>
    </recommendedName>
</protein>
<dbReference type="Proteomes" id="UP001143307">
    <property type="component" value="Unassembled WGS sequence"/>
</dbReference>
<dbReference type="PANTHER" id="PTHR12922:SF7">
    <property type="entry name" value="UBIQUINONE BIOSYNTHESIS PROTEIN COQ4 HOMOLOG, MITOCHONDRIAL"/>
    <property type="match status" value="1"/>
</dbReference>
<dbReference type="PANTHER" id="PTHR12922">
    <property type="entry name" value="UBIQUINONE BIOSYNTHESIS PROTEIN"/>
    <property type="match status" value="1"/>
</dbReference>
<evidence type="ECO:0000313" key="1">
    <source>
        <dbReference type="EMBL" id="MCX2975117.1"/>
    </source>
</evidence>
<proteinExistence type="predicted"/>
<dbReference type="InterPro" id="IPR007715">
    <property type="entry name" value="Coq4"/>
</dbReference>
<accession>A0ABT3SYN5</accession>
<evidence type="ECO:0008006" key="3">
    <source>
        <dbReference type="Google" id="ProtNLM"/>
    </source>
</evidence>
<sequence length="245" mass="27495">MNALRHWMTRNRIKPIVAIKAISRLLQDPDDTGQVFKIIEALKGDGITAPLKRLKADPVGAAMLEQRINIVTRLNDRDALLAMPEGSIGRAYYDFVHSQGLSADGLIAAREEAPDYDGLSEEEQWFANRLRDIHDLQHVLTGYGRDPLGELSLLSFMTTQVENRGINFIIFIGGRKFKGDYPQLDIKGFIAEGRAIGKKAAWMPAIRWEDRLHEPLQSVRNELGFQAPINYQAVDYIAQDLPSAA</sequence>
<comment type="caution">
    <text evidence="1">The sequence shown here is derived from an EMBL/GenBank/DDBJ whole genome shotgun (WGS) entry which is preliminary data.</text>
</comment>
<name>A0ABT3SYN5_9GAMM</name>
<evidence type="ECO:0000313" key="2">
    <source>
        <dbReference type="Proteomes" id="UP001143307"/>
    </source>
</evidence>
<keyword evidence="2" id="KW-1185">Reference proteome</keyword>
<organism evidence="1 2">
    <name type="scientific">Candidatus Seongchinamella marina</name>
    <dbReference type="NCBI Taxonomy" id="2518990"/>
    <lineage>
        <taxon>Bacteria</taxon>
        <taxon>Pseudomonadati</taxon>
        <taxon>Pseudomonadota</taxon>
        <taxon>Gammaproteobacteria</taxon>
        <taxon>Cellvibrionales</taxon>
        <taxon>Halieaceae</taxon>
        <taxon>Seongchinamella</taxon>
    </lineage>
</organism>
<gene>
    <name evidence="1" type="ORF">EYC87_16150</name>
</gene>
<reference evidence="1" key="1">
    <citation type="submission" date="2019-02" db="EMBL/GenBank/DDBJ databases">
        <authorList>
            <person name="Li S.-H."/>
        </authorList>
    </citation>
    <scope>NUCLEOTIDE SEQUENCE</scope>
    <source>
        <strain evidence="1">IMCC8485</strain>
    </source>
</reference>
<dbReference type="Pfam" id="PF05019">
    <property type="entry name" value="Coq4"/>
    <property type="match status" value="1"/>
</dbReference>
<dbReference type="RefSeq" id="WP_279253778.1">
    <property type="nucleotide sequence ID" value="NZ_SHNP01000006.1"/>
</dbReference>
<dbReference type="EMBL" id="SHNP01000006">
    <property type="protein sequence ID" value="MCX2975117.1"/>
    <property type="molecule type" value="Genomic_DNA"/>
</dbReference>